<dbReference type="AlphaFoldDB" id="A0A9N8ZMU2"/>
<dbReference type="EMBL" id="CAJVPP010000651">
    <property type="protein sequence ID" value="CAG8500990.1"/>
    <property type="molecule type" value="Genomic_DNA"/>
</dbReference>
<organism evidence="2 3">
    <name type="scientific">Funneliformis mosseae</name>
    <name type="common">Endomycorrhizal fungus</name>
    <name type="synonym">Glomus mosseae</name>
    <dbReference type="NCBI Taxonomy" id="27381"/>
    <lineage>
        <taxon>Eukaryota</taxon>
        <taxon>Fungi</taxon>
        <taxon>Fungi incertae sedis</taxon>
        <taxon>Mucoromycota</taxon>
        <taxon>Glomeromycotina</taxon>
        <taxon>Glomeromycetes</taxon>
        <taxon>Glomerales</taxon>
        <taxon>Glomeraceae</taxon>
        <taxon>Funneliformis</taxon>
    </lineage>
</organism>
<sequence length="132" mass="14797">MESNKTYNPLPDFDSDDLPIGYVGATMMPGPIISLPREQHDKVRHVGKDNQPDTGSCDEVKKETTGDDTIKEYEKPSYVHGAKDSVAGSLKEAIGYAAKKKEMVDKGREQKESGKREVKNSRQEDTYDNKFE</sequence>
<feature type="region of interest" description="Disordered" evidence="1">
    <location>
        <begin position="98"/>
        <end position="132"/>
    </location>
</feature>
<feature type="compositionally biased region" description="Basic and acidic residues" evidence="1">
    <location>
        <begin position="58"/>
        <end position="68"/>
    </location>
</feature>
<gene>
    <name evidence="2" type="ORF">FMOSSE_LOCUS4036</name>
</gene>
<accession>A0A9N8ZMU2</accession>
<reference evidence="2" key="1">
    <citation type="submission" date="2021-06" db="EMBL/GenBank/DDBJ databases">
        <authorList>
            <person name="Kallberg Y."/>
            <person name="Tangrot J."/>
            <person name="Rosling A."/>
        </authorList>
    </citation>
    <scope>NUCLEOTIDE SEQUENCE</scope>
    <source>
        <strain evidence="2">87-6 pot B 2015</strain>
    </source>
</reference>
<proteinExistence type="predicted"/>
<evidence type="ECO:0000256" key="1">
    <source>
        <dbReference type="SAM" id="MobiDB-lite"/>
    </source>
</evidence>
<feature type="compositionally biased region" description="Basic and acidic residues" evidence="1">
    <location>
        <begin position="99"/>
        <end position="132"/>
    </location>
</feature>
<keyword evidence="3" id="KW-1185">Reference proteome</keyword>
<protein>
    <submittedName>
        <fullName evidence="2">11499_t:CDS:1</fullName>
    </submittedName>
</protein>
<feature type="region of interest" description="Disordered" evidence="1">
    <location>
        <begin position="44"/>
        <end position="68"/>
    </location>
</feature>
<dbReference type="Proteomes" id="UP000789375">
    <property type="component" value="Unassembled WGS sequence"/>
</dbReference>
<evidence type="ECO:0000313" key="2">
    <source>
        <dbReference type="EMBL" id="CAG8500990.1"/>
    </source>
</evidence>
<name>A0A9N8ZMU2_FUNMO</name>
<comment type="caution">
    <text evidence="2">The sequence shown here is derived from an EMBL/GenBank/DDBJ whole genome shotgun (WGS) entry which is preliminary data.</text>
</comment>
<evidence type="ECO:0000313" key="3">
    <source>
        <dbReference type="Proteomes" id="UP000789375"/>
    </source>
</evidence>